<dbReference type="AlphaFoldDB" id="A0A4Y2FV84"/>
<dbReference type="PANTHER" id="PTHR45786:SF74">
    <property type="entry name" value="ATP-DEPENDENT DNA HELICASE"/>
    <property type="match status" value="1"/>
</dbReference>
<evidence type="ECO:0000313" key="2">
    <source>
        <dbReference type="Proteomes" id="UP000499080"/>
    </source>
</evidence>
<proteinExistence type="predicted"/>
<dbReference type="EMBL" id="BGPR01001059">
    <property type="protein sequence ID" value="GBM44279.1"/>
    <property type="molecule type" value="Genomic_DNA"/>
</dbReference>
<evidence type="ECO:0000313" key="1">
    <source>
        <dbReference type="EMBL" id="GBM44279.1"/>
    </source>
</evidence>
<organism evidence="1 2">
    <name type="scientific">Araneus ventricosus</name>
    <name type="common">Orbweaver spider</name>
    <name type="synonym">Epeira ventricosa</name>
    <dbReference type="NCBI Taxonomy" id="182803"/>
    <lineage>
        <taxon>Eukaryota</taxon>
        <taxon>Metazoa</taxon>
        <taxon>Ecdysozoa</taxon>
        <taxon>Arthropoda</taxon>
        <taxon>Chelicerata</taxon>
        <taxon>Arachnida</taxon>
        <taxon>Araneae</taxon>
        <taxon>Araneomorphae</taxon>
        <taxon>Entelegynae</taxon>
        <taxon>Araneoidea</taxon>
        <taxon>Araneidae</taxon>
        <taxon>Araneus</taxon>
    </lineage>
</organism>
<comment type="caution">
    <text evidence="1">The sequence shown here is derived from an EMBL/GenBank/DDBJ whole genome shotgun (WGS) entry which is preliminary data.</text>
</comment>
<reference evidence="1 2" key="1">
    <citation type="journal article" date="2019" name="Sci. Rep.">
        <title>Orb-weaving spider Araneus ventricosus genome elucidates the spidroin gene catalogue.</title>
        <authorList>
            <person name="Kono N."/>
            <person name="Nakamura H."/>
            <person name="Ohtoshi R."/>
            <person name="Moran D.A.P."/>
            <person name="Shinohara A."/>
            <person name="Yoshida Y."/>
            <person name="Fujiwara M."/>
            <person name="Mori M."/>
            <person name="Tomita M."/>
            <person name="Arakawa K."/>
        </authorList>
    </citation>
    <scope>NUCLEOTIDE SEQUENCE [LARGE SCALE GENOMIC DNA]</scope>
</reference>
<dbReference type="OrthoDB" id="7698527at2759"/>
<sequence length="103" mass="11834">MGARIIPPTGRGAYCFRIHDQIYHRTSNLHPAEAGDEKFAQLYVLDSDRASRQRMERRENSECNPKLMRKIDEIIRRVTPFADAYKIDRIGRIGTAGSSGRRT</sequence>
<dbReference type="PANTHER" id="PTHR45786">
    <property type="entry name" value="DNA BINDING PROTEIN-LIKE"/>
    <property type="match status" value="1"/>
</dbReference>
<accession>A0A4Y2FV84</accession>
<protein>
    <submittedName>
        <fullName evidence="1">Uncharacterized protein</fullName>
    </submittedName>
</protein>
<name>A0A4Y2FV84_ARAVE</name>
<gene>
    <name evidence="1" type="ORF">AVEN_23334_1</name>
</gene>
<dbReference type="Proteomes" id="UP000499080">
    <property type="component" value="Unassembled WGS sequence"/>
</dbReference>
<keyword evidence="2" id="KW-1185">Reference proteome</keyword>